<dbReference type="EMBL" id="JAHUTI010033608">
    <property type="protein sequence ID" value="MED6243399.1"/>
    <property type="molecule type" value="Genomic_DNA"/>
</dbReference>
<evidence type="ECO:0000313" key="2">
    <source>
        <dbReference type="EMBL" id="MED6243399.1"/>
    </source>
</evidence>
<feature type="non-terminal residue" evidence="2">
    <location>
        <position position="51"/>
    </location>
</feature>
<sequence>MTTCEGADAKYAQKLLTDLMTNYTSALRPVEDTNTILNVTLQVTLSQIIDM</sequence>
<keyword evidence="3" id="KW-1185">Reference proteome</keyword>
<accession>A0ABU7B1F9</accession>
<dbReference type="Gene3D" id="2.70.170.10">
    <property type="entry name" value="Neurotransmitter-gated ion-channel ligand-binding domain"/>
    <property type="match status" value="1"/>
</dbReference>
<feature type="domain" description="Neurotransmitter-gated ion-channel ligand-binding" evidence="1">
    <location>
        <begin position="13"/>
        <end position="51"/>
    </location>
</feature>
<reference evidence="2 3" key="1">
    <citation type="submission" date="2021-07" db="EMBL/GenBank/DDBJ databases">
        <authorList>
            <person name="Palmer J.M."/>
        </authorList>
    </citation>
    <scope>NUCLEOTIDE SEQUENCE [LARGE SCALE GENOMIC DNA]</scope>
    <source>
        <strain evidence="2 3">AT_MEX2019</strain>
        <tissue evidence="2">Muscle</tissue>
    </source>
</reference>
<gene>
    <name evidence="2" type="primary">NACHRA9_1</name>
    <name evidence="2" type="ORF">ATANTOWER_019575</name>
</gene>
<protein>
    <submittedName>
        <fullName evidence="2">Neuronal acetylcholine receptor subunit alpha-9-I</fullName>
    </submittedName>
</protein>
<evidence type="ECO:0000259" key="1">
    <source>
        <dbReference type="Pfam" id="PF02931"/>
    </source>
</evidence>
<dbReference type="SUPFAM" id="SSF63712">
    <property type="entry name" value="Nicotinic receptor ligand binding domain-like"/>
    <property type="match status" value="1"/>
</dbReference>
<name>A0ABU7B1F9_9TELE</name>
<organism evidence="2 3">
    <name type="scientific">Ataeniobius toweri</name>
    <dbReference type="NCBI Taxonomy" id="208326"/>
    <lineage>
        <taxon>Eukaryota</taxon>
        <taxon>Metazoa</taxon>
        <taxon>Chordata</taxon>
        <taxon>Craniata</taxon>
        <taxon>Vertebrata</taxon>
        <taxon>Euteleostomi</taxon>
        <taxon>Actinopterygii</taxon>
        <taxon>Neopterygii</taxon>
        <taxon>Teleostei</taxon>
        <taxon>Neoteleostei</taxon>
        <taxon>Acanthomorphata</taxon>
        <taxon>Ovalentaria</taxon>
        <taxon>Atherinomorphae</taxon>
        <taxon>Cyprinodontiformes</taxon>
        <taxon>Goodeidae</taxon>
        <taxon>Ataeniobius</taxon>
    </lineage>
</organism>
<keyword evidence="2" id="KW-0675">Receptor</keyword>
<dbReference type="Proteomes" id="UP001345963">
    <property type="component" value="Unassembled WGS sequence"/>
</dbReference>
<evidence type="ECO:0000313" key="3">
    <source>
        <dbReference type="Proteomes" id="UP001345963"/>
    </source>
</evidence>
<comment type="caution">
    <text evidence="2">The sequence shown here is derived from an EMBL/GenBank/DDBJ whole genome shotgun (WGS) entry which is preliminary data.</text>
</comment>
<dbReference type="InterPro" id="IPR006202">
    <property type="entry name" value="Neur_chan_lig-bd"/>
</dbReference>
<dbReference type="Pfam" id="PF02931">
    <property type="entry name" value="Neur_chan_LBD"/>
    <property type="match status" value="1"/>
</dbReference>
<proteinExistence type="predicted"/>
<dbReference type="InterPro" id="IPR036734">
    <property type="entry name" value="Neur_chan_lig-bd_sf"/>
</dbReference>